<name>A0A1T4PR80_VIBCI</name>
<accession>A0A1T4PR80</accession>
<reference evidence="2" key="1">
    <citation type="submission" date="2017-02" db="EMBL/GenBank/DDBJ databases">
        <authorList>
            <person name="Varghese N."/>
            <person name="Submissions S."/>
        </authorList>
    </citation>
    <scope>NUCLEOTIDE SEQUENCE [LARGE SCALE GENOMIC DNA]</scope>
    <source>
        <strain evidence="2">DSM 19608</strain>
    </source>
</reference>
<dbReference type="EMBL" id="FUXB01000008">
    <property type="protein sequence ID" value="SJZ94043.1"/>
    <property type="molecule type" value="Genomic_DNA"/>
</dbReference>
<evidence type="ECO:0000313" key="2">
    <source>
        <dbReference type="Proteomes" id="UP000190834"/>
    </source>
</evidence>
<protein>
    <submittedName>
        <fullName evidence="1">Uncharacterized protein</fullName>
    </submittedName>
</protein>
<gene>
    <name evidence="1" type="ORF">SAMN02745782_01850</name>
</gene>
<organism evidence="1 2">
    <name type="scientific">Vibrio cincinnatiensis DSM 19608</name>
    <dbReference type="NCBI Taxonomy" id="1123491"/>
    <lineage>
        <taxon>Bacteria</taxon>
        <taxon>Pseudomonadati</taxon>
        <taxon>Pseudomonadota</taxon>
        <taxon>Gammaproteobacteria</taxon>
        <taxon>Vibrionales</taxon>
        <taxon>Vibrionaceae</taxon>
        <taxon>Vibrio</taxon>
    </lineage>
</organism>
<proteinExistence type="predicted"/>
<dbReference type="AlphaFoldDB" id="A0A1T4PR80"/>
<dbReference type="Proteomes" id="UP000190834">
    <property type="component" value="Unassembled WGS sequence"/>
</dbReference>
<sequence length="47" mass="5203">MPHYARPFLKPLDLHKQKEVGCSPLFVSLVVSSVNGTATMKFKVMIG</sequence>
<keyword evidence="2" id="KW-1185">Reference proteome</keyword>
<evidence type="ECO:0000313" key="1">
    <source>
        <dbReference type="EMBL" id="SJZ94043.1"/>
    </source>
</evidence>